<reference evidence="1" key="1">
    <citation type="journal article" date="2015" name="Nature">
        <title>Complex archaea that bridge the gap between prokaryotes and eukaryotes.</title>
        <authorList>
            <person name="Spang A."/>
            <person name="Saw J.H."/>
            <person name="Jorgensen S.L."/>
            <person name="Zaremba-Niedzwiedzka K."/>
            <person name="Martijn J."/>
            <person name="Lind A.E."/>
            <person name="van Eijk R."/>
            <person name="Schleper C."/>
            <person name="Guy L."/>
            <person name="Ettema T.J."/>
        </authorList>
    </citation>
    <scope>NUCLEOTIDE SEQUENCE</scope>
</reference>
<evidence type="ECO:0000313" key="1">
    <source>
        <dbReference type="EMBL" id="KKO11573.1"/>
    </source>
</evidence>
<gene>
    <name evidence="1" type="ORF">LCGC14_0010660</name>
</gene>
<dbReference type="AlphaFoldDB" id="A0A0F9WGG6"/>
<organism evidence="1">
    <name type="scientific">marine sediment metagenome</name>
    <dbReference type="NCBI Taxonomy" id="412755"/>
    <lineage>
        <taxon>unclassified sequences</taxon>
        <taxon>metagenomes</taxon>
        <taxon>ecological metagenomes</taxon>
    </lineage>
</organism>
<proteinExistence type="predicted"/>
<sequence>MKFDDMLLDPASAFDSPDQVVSDAQLSAQQKIQLLRRWDDDARQLLTAQSEGMNSGDSASDILKQVQEALATLGAGASDT</sequence>
<protein>
    <submittedName>
        <fullName evidence="1">Uncharacterized protein</fullName>
    </submittedName>
</protein>
<name>A0A0F9WGG6_9ZZZZ</name>
<comment type="caution">
    <text evidence="1">The sequence shown here is derived from an EMBL/GenBank/DDBJ whole genome shotgun (WGS) entry which is preliminary data.</text>
</comment>
<accession>A0A0F9WGG6</accession>
<dbReference type="EMBL" id="LAZR01000002">
    <property type="protein sequence ID" value="KKO11573.1"/>
    <property type="molecule type" value="Genomic_DNA"/>
</dbReference>